<dbReference type="EMBL" id="BAABCA010000008">
    <property type="protein sequence ID" value="GAA4239568.1"/>
    <property type="molecule type" value="Genomic_DNA"/>
</dbReference>
<evidence type="ECO:0000256" key="4">
    <source>
        <dbReference type="ARBA" id="ARBA00022837"/>
    </source>
</evidence>
<dbReference type="PRINTS" id="PR00895">
    <property type="entry name" value="PENTAXIN"/>
</dbReference>
<sequence>MTSPKLLLIIASLTLFFNVNSQTGPGGVGQTNGSSNLVLWTNPDAITEADNAAFSNWPDLSGHDSNLSQNDAIRQPIIKKNILNGYDVVRFENTNRRLIKTNFRNFPTRAISGFYVNRNADRSDGVLSYASSFHNNDFLIFNSSNVTMYRDRNNLRSGIAANTNAWNIIGFRWTSNGGNTTLSQNGNSAYSNAFKNGTSITPNGTLALAAEQDRVNGNYAANQAHQGDFSEVILFNTYINEAQRIIVSNYLSAKYNINLSANNLYNEDDAANGNFDHNVAGIGQARDGSSHTDSQGSGVVRINTPSNLNSGDYLFWGENTKTPDYTNTNTTTNYKEQLVSTWRVSKTNDLGSVSVSFDLSRMAVPQGLFCSLQLVLDNDSDFSSPRAVYDLSISGTTASVNDVRFNDNDYFTLKYTNQIVWDGSTFFNGSGSSEAPSTFDSCLKLLVKTGTTAVLNTDAHVREIEVEPGASLFVEDGYLLEVEDKVVINGIIDLLGEAQLIQNHTNTSTNSGSGYLRKRQQGTSNNFNYNYWSSPVNTNGFWQIGNLEDANGAINFTSSYNADASTTPITLSNRWLYEFNGVSDDYWQWKSLTTTSNIAPGIGYTMKGSGASGTGQEYVFKGTPNDGNYSLTVTAGNDILTGNPYPSALNADEFIRNNLSVIDGTLYFWEHFESNNSHYLADYEGGYASYNLMMSLEATASAGLISGQGSASKARPTNNVAVGQGFFLSITSDGNLNFNNQQRAFAKESANESIYYKSGSKKNKVAASKVDLRPKVWFAFVDPNELKTVIGLGYDSDYATTAYDNGYDAKLYEEKRNDTYWVANDENLLIQALPNINIEDELPITIKATDEGLYKFSINNMENIPVDINIYLKDNETNVYHNLKSGTANLILSNKRYENRFSIVFQEDNTLDTNDNEDKLALIYYDSKTKNLILNDFENLNDIKALKIYNTLGQEILDKSNLESNKINMASFSNGLYIINIKSSNNIKQAAKFIKY</sequence>
<keyword evidence="10" id="KW-1185">Reference proteome</keyword>
<comment type="cofactor">
    <cofactor evidence="1">
        <name>Ca(2+)</name>
        <dbReference type="ChEBI" id="CHEBI:29108"/>
    </cofactor>
</comment>
<dbReference type="Proteomes" id="UP001501496">
    <property type="component" value="Unassembled WGS sequence"/>
</dbReference>
<dbReference type="PANTHER" id="PTHR19277:SF125">
    <property type="entry name" value="B6"/>
    <property type="match status" value="1"/>
</dbReference>
<dbReference type="InterPro" id="IPR026444">
    <property type="entry name" value="Secre_tail"/>
</dbReference>
<keyword evidence="5" id="KW-1015">Disulfide bond</keyword>
<dbReference type="NCBIfam" id="TIGR04183">
    <property type="entry name" value="Por_Secre_tail"/>
    <property type="match status" value="1"/>
</dbReference>
<dbReference type="SMART" id="SM00159">
    <property type="entry name" value="PTX"/>
    <property type="match status" value="1"/>
</dbReference>
<name>A0ABP8CHZ2_9FLAO</name>
<protein>
    <submittedName>
        <fullName evidence="9">T9SS type A sorting domain-containing protein</fullName>
    </submittedName>
</protein>
<dbReference type="InterPro" id="IPR013320">
    <property type="entry name" value="ConA-like_dom_sf"/>
</dbReference>
<feature type="chain" id="PRO_5046932094" evidence="7">
    <location>
        <begin position="22"/>
        <end position="996"/>
    </location>
</feature>
<dbReference type="InterPro" id="IPR051360">
    <property type="entry name" value="Neuronal_Pentraxin_Related"/>
</dbReference>
<keyword evidence="4" id="KW-0106">Calcium</keyword>
<dbReference type="RefSeq" id="WP_344789605.1">
    <property type="nucleotide sequence ID" value="NZ_BAABCA010000008.1"/>
</dbReference>
<dbReference type="SUPFAM" id="SSF49899">
    <property type="entry name" value="Concanavalin A-like lectins/glucanases"/>
    <property type="match status" value="1"/>
</dbReference>
<feature type="signal peptide" evidence="7">
    <location>
        <begin position="1"/>
        <end position="21"/>
    </location>
</feature>
<dbReference type="Pfam" id="PF00354">
    <property type="entry name" value="Pentaxin"/>
    <property type="match status" value="1"/>
</dbReference>
<organism evidence="9 10">
    <name type="scientific">Postechiella marina</name>
    <dbReference type="NCBI Taxonomy" id="943941"/>
    <lineage>
        <taxon>Bacteria</taxon>
        <taxon>Pseudomonadati</taxon>
        <taxon>Bacteroidota</taxon>
        <taxon>Flavobacteriia</taxon>
        <taxon>Flavobacteriales</taxon>
        <taxon>Flavobacteriaceae</taxon>
        <taxon>Postechiella</taxon>
    </lineage>
</organism>
<evidence type="ECO:0000256" key="5">
    <source>
        <dbReference type="ARBA" id="ARBA00023157"/>
    </source>
</evidence>
<feature type="domain" description="Pentraxin (PTX)" evidence="8">
    <location>
        <begin position="95"/>
        <end position="278"/>
    </location>
</feature>
<evidence type="ECO:0000256" key="7">
    <source>
        <dbReference type="SAM" id="SignalP"/>
    </source>
</evidence>
<evidence type="ECO:0000256" key="3">
    <source>
        <dbReference type="ARBA" id="ARBA00022729"/>
    </source>
</evidence>
<keyword evidence="6" id="KW-0325">Glycoprotein</keyword>
<evidence type="ECO:0000256" key="1">
    <source>
        <dbReference type="ARBA" id="ARBA00001913"/>
    </source>
</evidence>
<evidence type="ECO:0000256" key="2">
    <source>
        <dbReference type="ARBA" id="ARBA00022723"/>
    </source>
</evidence>
<dbReference type="PANTHER" id="PTHR19277">
    <property type="entry name" value="PENTRAXIN"/>
    <property type="match status" value="1"/>
</dbReference>
<keyword evidence="2" id="KW-0479">Metal-binding</keyword>
<accession>A0ABP8CHZ2</accession>
<evidence type="ECO:0000313" key="9">
    <source>
        <dbReference type="EMBL" id="GAA4239568.1"/>
    </source>
</evidence>
<keyword evidence="3 7" id="KW-0732">Signal</keyword>
<evidence type="ECO:0000313" key="10">
    <source>
        <dbReference type="Proteomes" id="UP001501496"/>
    </source>
</evidence>
<evidence type="ECO:0000256" key="6">
    <source>
        <dbReference type="ARBA" id="ARBA00023180"/>
    </source>
</evidence>
<evidence type="ECO:0000259" key="8">
    <source>
        <dbReference type="SMART" id="SM00159"/>
    </source>
</evidence>
<reference evidence="10" key="1">
    <citation type="journal article" date="2019" name="Int. J. Syst. Evol. Microbiol.">
        <title>The Global Catalogue of Microorganisms (GCM) 10K type strain sequencing project: providing services to taxonomists for standard genome sequencing and annotation.</title>
        <authorList>
            <consortium name="The Broad Institute Genomics Platform"/>
            <consortium name="The Broad Institute Genome Sequencing Center for Infectious Disease"/>
            <person name="Wu L."/>
            <person name="Ma J."/>
        </authorList>
    </citation>
    <scope>NUCLEOTIDE SEQUENCE [LARGE SCALE GENOMIC DNA]</scope>
    <source>
        <strain evidence="10">JCM 17630</strain>
    </source>
</reference>
<comment type="caution">
    <text evidence="9">The sequence shown here is derived from an EMBL/GenBank/DDBJ whole genome shotgun (WGS) entry which is preliminary data.</text>
</comment>
<dbReference type="InterPro" id="IPR001759">
    <property type="entry name" value="PTX_dom"/>
</dbReference>
<dbReference type="Gene3D" id="2.60.120.200">
    <property type="match status" value="1"/>
</dbReference>
<proteinExistence type="predicted"/>
<gene>
    <name evidence="9" type="ORF">GCM10022291_34400</name>
</gene>